<dbReference type="Gene3D" id="3.30.70.2590">
    <property type="match status" value="1"/>
</dbReference>
<dbReference type="AlphaFoldDB" id="A0A2T5U917"/>
<sequence length="151" mass="16168">MNAMSEWSTDNATETTAASLLLGSIIAEVGGGATTAQRRAFFRAVGARIAGAHPVGDAQDIAALAASINRLWREHDCGEVRFELAEDGLLITHTGFARRLAPVLGGATEQTLRPLLEGAYDAWLHTLGSGADLTTRTLWWSDTEARLKHGR</sequence>
<name>A0A2T5U917_9SPHN</name>
<accession>A0A2T5U917</accession>
<reference evidence="1 2" key="1">
    <citation type="submission" date="2018-04" db="EMBL/GenBank/DDBJ databases">
        <title>Genomic Encyclopedia of Type Strains, Phase III (KMG-III): the genomes of soil and plant-associated and newly described type strains.</title>
        <authorList>
            <person name="Whitman W."/>
        </authorList>
    </citation>
    <scope>NUCLEOTIDE SEQUENCE [LARGE SCALE GENOMIC DNA]</scope>
    <source>
        <strain evidence="1 2">MA-olki</strain>
    </source>
</reference>
<dbReference type="EMBL" id="QAYE01000002">
    <property type="protein sequence ID" value="PTW48003.1"/>
    <property type="molecule type" value="Genomic_DNA"/>
</dbReference>
<evidence type="ECO:0000313" key="1">
    <source>
        <dbReference type="EMBL" id="PTW48003.1"/>
    </source>
</evidence>
<gene>
    <name evidence="1" type="ORF">C8J25_10292</name>
</gene>
<dbReference type="Proteomes" id="UP000244013">
    <property type="component" value="Unassembled WGS sequence"/>
</dbReference>
<dbReference type="GO" id="GO:0030244">
    <property type="term" value="P:cellulose biosynthetic process"/>
    <property type="evidence" value="ECO:0007669"/>
    <property type="project" value="InterPro"/>
</dbReference>
<evidence type="ECO:0000313" key="2">
    <source>
        <dbReference type="Proteomes" id="UP000244013"/>
    </source>
</evidence>
<comment type="caution">
    <text evidence="1">The sequence shown here is derived from an EMBL/GenBank/DDBJ whole genome shotgun (WGS) entry which is preliminary data.</text>
</comment>
<organism evidence="1 2">
    <name type="scientific">Sphingomonas faeni</name>
    <dbReference type="NCBI Taxonomy" id="185950"/>
    <lineage>
        <taxon>Bacteria</taxon>
        <taxon>Pseudomonadati</taxon>
        <taxon>Pseudomonadota</taxon>
        <taxon>Alphaproteobacteria</taxon>
        <taxon>Sphingomonadales</taxon>
        <taxon>Sphingomonadaceae</taxon>
        <taxon>Sphingomonas</taxon>
    </lineage>
</organism>
<dbReference type="InterPro" id="IPR038470">
    <property type="entry name" value="Cellsynth_D_sf"/>
</dbReference>
<dbReference type="Pfam" id="PF03500">
    <property type="entry name" value="Cellsynth_D"/>
    <property type="match status" value="1"/>
</dbReference>
<dbReference type="InterPro" id="IPR022798">
    <property type="entry name" value="BcsD_bac"/>
</dbReference>
<proteinExistence type="predicted"/>
<evidence type="ECO:0008006" key="3">
    <source>
        <dbReference type="Google" id="ProtNLM"/>
    </source>
</evidence>
<protein>
    <recommendedName>
        <fullName evidence="3">Cellulose synthase subunit D</fullName>
    </recommendedName>
</protein>